<sequence length="133" mass="14330">MLAQLVATFGLALGAVSMGLGMAVVKPVTVVDFFNVKPMAFSPTSGRCARGIRFTADINGQCLAKLRAQGGCNNLCTVFKTDEYCCNSESCGPTNYSKFFKDHCPDAYSYPKDDQTSTFTCKGGTNYKVVFCP</sequence>
<proteinExistence type="inferred from homology"/>
<dbReference type="PROSITE" id="PS51367">
    <property type="entry name" value="THAUMATIN_2"/>
    <property type="match status" value="1"/>
</dbReference>
<dbReference type="AlphaFoldDB" id="A0AAW0JTS7"/>
<dbReference type="PANTHER" id="PTHR31048">
    <property type="entry name" value="OS03G0233200 PROTEIN"/>
    <property type="match status" value="1"/>
</dbReference>
<organism evidence="2 3">
    <name type="scientific">Quercus suber</name>
    <name type="common">Cork oak</name>
    <dbReference type="NCBI Taxonomy" id="58331"/>
    <lineage>
        <taxon>Eukaryota</taxon>
        <taxon>Viridiplantae</taxon>
        <taxon>Streptophyta</taxon>
        <taxon>Embryophyta</taxon>
        <taxon>Tracheophyta</taxon>
        <taxon>Spermatophyta</taxon>
        <taxon>Magnoliopsida</taxon>
        <taxon>eudicotyledons</taxon>
        <taxon>Gunneridae</taxon>
        <taxon>Pentapetalae</taxon>
        <taxon>rosids</taxon>
        <taxon>fabids</taxon>
        <taxon>Fagales</taxon>
        <taxon>Fagaceae</taxon>
        <taxon>Quercus</taxon>
    </lineage>
</organism>
<dbReference type="SMART" id="SM00205">
    <property type="entry name" value="THN"/>
    <property type="match status" value="1"/>
</dbReference>
<accession>A0AAW0JTS7</accession>
<dbReference type="Proteomes" id="UP000237347">
    <property type="component" value="Unassembled WGS sequence"/>
</dbReference>
<dbReference type="Pfam" id="PF00314">
    <property type="entry name" value="Thaumatin"/>
    <property type="match status" value="1"/>
</dbReference>
<dbReference type="EMBL" id="PKMF04000463">
    <property type="protein sequence ID" value="KAK7830417.1"/>
    <property type="molecule type" value="Genomic_DNA"/>
</dbReference>
<protein>
    <submittedName>
        <fullName evidence="2">Thaumatin-like protein</fullName>
    </submittedName>
</protein>
<dbReference type="SUPFAM" id="SSF49870">
    <property type="entry name" value="Osmotin, thaumatin-like protein"/>
    <property type="match status" value="1"/>
</dbReference>
<reference evidence="2 3" key="1">
    <citation type="journal article" date="2018" name="Sci. Data">
        <title>The draft genome sequence of cork oak.</title>
        <authorList>
            <person name="Ramos A.M."/>
            <person name="Usie A."/>
            <person name="Barbosa P."/>
            <person name="Barros P.M."/>
            <person name="Capote T."/>
            <person name="Chaves I."/>
            <person name="Simoes F."/>
            <person name="Abreu I."/>
            <person name="Carrasquinho I."/>
            <person name="Faro C."/>
            <person name="Guimaraes J.B."/>
            <person name="Mendonca D."/>
            <person name="Nobrega F."/>
            <person name="Rodrigues L."/>
            <person name="Saibo N.J.M."/>
            <person name="Varela M.C."/>
            <person name="Egas C."/>
            <person name="Matos J."/>
            <person name="Miguel C.M."/>
            <person name="Oliveira M.M."/>
            <person name="Ricardo C.P."/>
            <person name="Goncalves S."/>
        </authorList>
    </citation>
    <scope>NUCLEOTIDE SEQUENCE [LARGE SCALE GENOMIC DNA]</scope>
    <source>
        <strain evidence="3">cv. HL8</strain>
    </source>
</reference>
<dbReference type="Gene3D" id="2.60.110.10">
    <property type="entry name" value="Thaumatin"/>
    <property type="match status" value="1"/>
</dbReference>
<keyword evidence="3" id="KW-1185">Reference proteome</keyword>
<evidence type="ECO:0000256" key="1">
    <source>
        <dbReference type="ARBA" id="ARBA00010607"/>
    </source>
</evidence>
<dbReference type="InterPro" id="IPR001938">
    <property type="entry name" value="Thaumatin"/>
</dbReference>
<evidence type="ECO:0000313" key="3">
    <source>
        <dbReference type="Proteomes" id="UP000237347"/>
    </source>
</evidence>
<name>A0AAW0JTS7_QUESU</name>
<dbReference type="InterPro" id="IPR037176">
    <property type="entry name" value="Osmotin/thaumatin-like_sf"/>
</dbReference>
<comment type="similarity">
    <text evidence="1">Belongs to the thaumatin family.</text>
</comment>
<gene>
    <name evidence="2" type="primary">tlp_5</name>
    <name evidence="2" type="ORF">CFP56_028235</name>
</gene>
<dbReference type="Gramene" id="rna-CFP56_32592">
    <property type="protein sequence ID" value="cds-POF25350.1"/>
    <property type="gene ID" value="gene-CFP56_32592"/>
</dbReference>
<evidence type="ECO:0000313" key="2">
    <source>
        <dbReference type="EMBL" id="KAK7830417.1"/>
    </source>
</evidence>
<comment type="caution">
    <text evidence="2">The sequence shown here is derived from an EMBL/GenBank/DDBJ whole genome shotgun (WGS) entry which is preliminary data.</text>
</comment>